<evidence type="ECO:0000313" key="3">
    <source>
        <dbReference type="Proteomes" id="UP000011058"/>
    </source>
</evidence>
<keyword evidence="3" id="KW-1185">Reference proteome</keyword>
<dbReference type="InterPro" id="IPR026444">
    <property type="entry name" value="Secre_tail"/>
</dbReference>
<keyword evidence="1" id="KW-0732">Signal</keyword>
<dbReference type="KEGG" id="fae:FAES_5056"/>
<dbReference type="EMBL" id="HE796683">
    <property type="protein sequence ID" value="CCH03055.1"/>
    <property type="molecule type" value="Genomic_DNA"/>
</dbReference>
<protein>
    <recommendedName>
        <fullName evidence="4">Secretion system C-terminal sorting domain-containing protein</fullName>
    </recommendedName>
</protein>
<dbReference type="Proteomes" id="UP000011058">
    <property type="component" value="Chromosome"/>
</dbReference>
<organism evidence="2 3">
    <name type="scientific">Fibrella aestuarina BUZ 2</name>
    <dbReference type="NCBI Taxonomy" id="1166018"/>
    <lineage>
        <taxon>Bacteria</taxon>
        <taxon>Pseudomonadati</taxon>
        <taxon>Bacteroidota</taxon>
        <taxon>Cytophagia</taxon>
        <taxon>Cytophagales</taxon>
        <taxon>Spirosomataceae</taxon>
        <taxon>Fibrella</taxon>
    </lineage>
</organism>
<dbReference type="PATRIC" id="fig|1166018.3.peg.2032"/>
<reference evidence="2 3" key="1">
    <citation type="journal article" date="2012" name="J. Bacteriol.">
        <title>Genome Sequence of Fibrella aestuarina BUZ 2T, a Filamentous Marine Bacterium.</title>
        <authorList>
            <person name="Filippini M."/>
            <person name="Qi W."/>
            <person name="Blom J."/>
            <person name="Goesmann A."/>
            <person name="Smits T.H."/>
            <person name="Bagheri H.C."/>
        </authorList>
    </citation>
    <scope>NUCLEOTIDE SEQUENCE [LARGE SCALE GENOMIC DNA]</scope>
    <source>
        <strain evidence="3">BUZ 2T</strain>
    </source>
</reference>
<dbReference type="STRING" id="1166018.FAES_5056"/>
<evidence type="ECO:0008006" key="4">
    <source>
        <dbReference type="Google" id="ProtNLM"/>
    </source>
</evidence>
<name>I0KG02_9BACT</name>
<proteinExistence type="predicted"/>
<dbReference type="RefSeq" id="WP_015334154.1">
    <property type="nucleotide sequence ID" value="NC_020054.1"/>
</dbReference>
<dbReference type="OrthoDB" id="1490051at2"/>
<dbReference type="eggNOG" id="COG2374">
    <property type="taxonomic scope" value="Bacteria"/>
</dbReference>
<sequence>MKQGLLISLFSIWLLTTAKAQVCSTTSAGDWATNAVWSCGAAPSGTFSGTIIIQHDLTITSAITISGNVTIIVRNNTTLDVRGNNTLLLSNNQSTVIVGAGSTVRGQNANSLITIGTAPTSYSYRMNGAAAIDGPDVMTNRGLSGALPVELTYFRATPEGRYVSLSWQTASEQNAARFVVERSRDLGEFLPVGAVEASGTSQVRRQYGLLDTQPLGGTSYYRLRQLDHDGRSTVWRPVAVQRDEAQPALMVLENPVQGNEVRLIPQGLDGATYQLTDIQGRAIAVGAQLAPTGEITLILPAPTVGIYLLTARHPGGVVAKRILVK</sequence>
<feature type="chain" id="PRO_5003630169" description="Secretion system C-terminal sorting domain-containing protein" evidence="1">
    <location>
        <begin position="21"/>
        <end position="325"/>
    </location>
</feature>
<dbReference type="HOGENOM" id="CLU_854810_0_0_10"/>
<feature type="signal peptide" evidence="1">
    <location>
        <begin position="1"/>
        <end position="20"/>
    </location>
</feature>
<evidence type="ECO:0000313" key="2">
    <source>
        <dbReference type="EMBL" id="CCH03055.1"/>
    </source>
</evidence>
<gene>
    <name evidence="2" type="ORF">FAES_5056</name>
</gene>
<dbReference type="AlphaFoldDB" id="I0KG02"/>
<dbReference type="NCBIfam" id="TIGR04183">
    <property type="entry name" value="Por_Secre_tail"/>
    <property type="match status" value="1"/>
</dbReference>
<evidence type="ECO:0000256" key="1">
    <source>
        <dbReference type="SAM" id="SignalP"/>
    </source>
</evidence>
<accession>I0KG02</accession>